<feature type="signal peptide" evidence="1">
    <location>
        <begin position="1"/>
        <end position="24"/>
    </location>
</feature>
<gene>
    <name evidence="2" type="ORF">C1704_06795</name>
</gene>
<evidence type="ECO:0008006" key="4">
    <source>
        <dbReference type="Google" id="ProtNLM"/>
    </source>
</evidence>
<keyword evidence="1" id="KW-0732">Signal</keyword>
<dbReference type="AlphaFoldDB" id="A0A2S5SWM8"/>
<dbReference type="EMBL" id="PSNX01000004">
    <property type="protein sequence ID" value="PPE67136.1"/>
    <property type="molecule type" value="Genomic_DNA"/>
</dbReference>
<keyword evidence="3" id="KW-1185">Reference proteome</keyword>
<evidence type="ECO:0000313" key="3">
    <source>
        <dbReference type="Proteomes" id="UP000238605"/>
    </source>
</evidence>
<feature type="chain" id="PRO_5015782511" description="CzcE family metal-binding protein" evidence="1">
    <location>
        <begin position="25"/>
        <end position="114"/>
    </location>
</feature>
<dbReference type="RefSeq" id="WP_104301955.1">
    <property type="nucleotide sequence ID" value="NZ_PSNX01000004.1"/>
</dbReference>
<accession>A0A2S5SWM8</accession>
<dbReference type="OrthoDB" id="8913454at2"/>
<evidence type="ECO:0000313" key="2">
    <source>
        <dbReference type="EMBL" id="PPE67136.1"/>
    </source>
</evidence>
<name>A0A2S5SWM8_9BURK</name>
<dbReference type="Proteomes" id="UP000238605">
    <property type="component" value="Unassembled WGS sequence"/>
</dbReference>
<dbReference type="Pfam" id="PF16986">
    <property type="entry name" value="CzcE"/>
    <property type="match status" value="1"/>
</dbReference>
<evidence type="ECO:0000256" key="1">
    <source>
        <dbReference type="SAM" id="SignalP"/>
    </source>
</evidence>
<organism evidence="2 3">
    <name type="scientific">Caldimonas caldifontis</name>
    <dbReference type="NCBI Taxonomy" id="1452508"/>
    <lineage>
        <taxon>Bacteria</taxon>
        <taxon>Pseudomonadati</taxon>
        <taxon>Pseudomonadota</taxon>
        <taxon>Betaproteobacteria</taxon>
        <taxon>Burkholderiales</taxon>
        <taxon>Sphaerotilaceae</taxon>
        <taxon>Caldimonas</taxon>
    </lineage>
</organism>
<proteinExistence type="predicted"/>
<sequence length="114" mass="11785">MHSSSFLRSAAVLLATAVPAIGFAASETFLNGQSIYGQPAAASSAARVVDLAQVARPNIAYGETVIFLGDAGQQFAWTFNGLDRRGVDLAKIAPAGFATKGAVAYVARDPANRN</sequence>
<dbReference type="InterPro" id="IPR031560">
    <property type="entry name" value="CzcE"/>
</dbReference>
<protein>
    <recommendedName>
        <fullName evidence="4">CzcE family metal-binding protein</fullName>
    </recommendedName>
</protein>
<dbReference type="Gene3D" id="2.60.40.2280">
    <property type="entry name" value="Heavy-metal resistance protein CzcE"/>
    <property type="match status" value="1"/>
</dbReference>
<comment type="caution">
    <text evidence="2">The sequence shown here is derived from an EMBL/GenBank/DDBJ whole genome shotgun (WGS) entry which is preliminary data.</text>
</comment>
<dbReference type="InterPro" id="IPR038674">
    <property type="entry name" value="CzcE_sf"/>
</dbReference>
<reference evidence="2 3" key="1">
    <citation type="submission" date="2018-02" db="EMBL/GenBank/DDBJ databases">
        <title>Reclassifiation of [Polyangium] brachysporum DSM 7029 as Guopingzhaonella breviflexa gen. nov., sp. nov., a member of the family Comamonadaceae.</title>
        <authorList>
            <person name="Tang B."/>
        </authorList>
    </citation>
    <scope>NUCLEOTIDE SEQUENCE [LARGE SCALE GENOMIC DNA]</scope>
    <source>
        <strain evidence="2 3">BCRC 80649</strain>
    </source>
</reference>